<sequence>MTVVVSPATAIELPAVGSPMFLVLGEGVNFRSRLESVDGETFTVAAPLETAGPAGFRPGQQFDVFWATPRTRIVLPSRLVDLSDEPPFRWRLAPVEAPRQSNRREYVRGGGGVPVRLTAAGAETHLVGALLDISEGGLRCWIDEPAVLAPGDELNAAVSLGAAGEVEVAGTILTVREAPHGDPGRHVVLTFDTGESLAQMIRLYVMTWEINERRLRAS</sequence>
<dbReference type="OrthoDB" id="3284647at2"/>
<dbReference type="Proteomes" id="UP000294901">
    <property type="component" value="Unassembled WGS sequence"/>
</dbReference>
<evidence type="ECO:0000313" key="2">
    <source>
        <dbReference type="EMBL" id="TDO41189.1"/>
    </source>
</evidence>
<evidence type="ECO:0000259" key="1">
    <source>
        <dbReference type="Pfam" id="PF07238"/>
    </source>
</evidence>
<dbReference type="Gene3D" id="2.40.10.220">
    <property type="entry name" value="predicted glycosyltransferase like domains"/>
    <property type="match status" value="1"/>
</dbReference>
<accession>A0A4R6JWV8</accession>
<dbReference type="AlphaFoldDB" id="A0A4R6JWV8"/>
<feature type="domain" description="PilZ" evidence="1">
    <location>
        <begin position="102"/>
        <end position="199"/>
    </location>
</feature>
<reference evidence="2 3" key="1">
    <citation type="submission" date="2019-03" db="EMBL/GenBank/DDBJ databases">
        <title>Sequencing the genomes of 1000 actinobacteria strains.</title>
        <authorList>
            <person name="Klenk H.-P."/>
        </authorList>
    </citation>
    <scope>NUCLEOTIDE SEQUENCE [LARGE SCALE GENOMIC DNA]</scope>
    <source>
        <strain evidence="2 3">DSM 43805</strain>
    </source>
</reference>
<comment type="caution">
    <text evidence="2">The sequence shown here is derived from an EMBL/GenBank/DDBJ whole genome shotgun (WGS) entry which is preliminary data.</text>
</comment>
<dbReference type="SUPFAM" id="SSF141371">
    <property type="entry name" value="PilZ domain-like"/>
    <property type="match status" value="1"/>
</dbReference>
<proteinExistence type="predicted"/>
<name>A0A4R6JWV8_9ACTN</name>
<dbReference type="InterPro" id="IPR009875">
    <property type="entry name" value="PilZ_domain"/>
</dbReference>
<gene>
    <name evidence="2" type="ORF">C8E87_4918</name>
</gene>
<dbReference type="Pfam" id="PF07238">
    <property type="entry name" value="PilZ"/>
    <property type="match status" value="1"/>
</dbReference>
<protein>
    <submittedName>
        <fullName evidence="2">PilZ domain-containing protein</fullName>
    </submittedName>
</protein>
<evidence type="ECO:0000313" key="3">
    <source>
        <dbReference type="Proteomes" id="UP000294901"/>
    </source>
</evidence>
<organism evidence="2 3">
    <name type="scientific">Paractinoplanes brasiliensis</name>
    <dbReference type="NCBI Taxonomy" id="52695"/>
    <lineage>
        <taxon>Bacteria</taxon>
        <taxon>Bacillati</taxon>
        <taxon>Actinomycetota</taxon>
        <taxon>Actinomycetes</taxon>
        <taxon>Micromonosporales</taxon>
        <taxon>Micromonosporaceae</taxon>
        <taxon>Paractinoplanes</taxon>
    </lineage>
</organism>
<dbReference type="GO" id="GO:0035438">
    <property type="term" value="F:cyclic-di-GMP binding"/>
    <property type="evidence" value="ECO:0007669"/>
    <property type="project" value="InterPro"/>
</dbReference>
<dbReference type="RefSeq" id="WP_133875250.1">
    <property type="nucleotide sequence ID" value="NZ_BOMD01000015.1"/>
</dbReference>
<keyword evidence="3" id="KW-1185">Reference proteome</keyword>
<dbReference type="EMBL" id="SNWR01000001">
    <property type="protein sequence ID" value="TDO41189.1"/>
    <property type="molecule type" value="Genomic_DNA"/>
</dbReference>